<protein>
    <recommendedName>
        <fullName evidence="4">Asparaginase</fullName>
    </recommendedName>
</protein>
<dbReference type="EMBL" id="JARBJD010000424">
    <property type="protein sequence ID" value="KAK2942224.1"/>
    <property type="molecule type" value="Genomic_DNA"/>
</dbReference>
<evidence type="ECO:0000256" key="1">
    <source>
        <dbReference type="SAM" id="MobiDB-lite"/>
    </source>
</evidence>
<keyword evidence="3" id="KW-1185">Reference proteome</keyword>
<feature type="region of interest" description="Disordered" evidence="1">
    <location>
        <begin position="227"/>
        <end position="261"/>
    </location>
</feature>
<dbReference type="Proteomes" id="UP001281761">
    <property type="component" value="Unassembled WGS sequence"/>
</dbReference>
<organism evidence="2 3">
    <name type="scientific">Blattamonas nauphoetae</name>
    <dbReference type="NCBI Taxonomy" id="2049346"/>
    <lineage>
        <taxon>Eukaryota</taxon>
        <taxon>Metamonada</taxon>
        <taxon>Preaxostyla</taxon>
        <taxon>Oxymonadida</taxon>
        <taxon>Blattamonas</taxon>
    </lineage>
</organism>
<sequence>MEELSRSVTGGQLSITSTIFSDSSATANGAALFLDPSGLTASQLTSLLPRTSMCVDDLAFSKLIVVLPSTLSSASVGSLISPLPLTIFPSSENARSPRDPPHMTAEGSRFHVHPNSHLQYLNTQRITHVVICGTGTTFLASPAKHVSRVCSFLDKALDGDGVILLVSGAMEVTSLSRRTRMKGSFESFTLHNTSFNQAATGSVCAAYCSESEVPCSLAPCVVKLKSSSSTKRPQRREPDKRDGASGIDSAVRRCEETPNAAERLPKLHSTRIDVPQINVQNARTIVGACDDSGIDGSWKPKLSALRTIEQNALRRKDRPGTFLNGMPGRPHSHKPALPAALAHTAHPPSAADSNTDRSRPSSPTLTNPFRLKDHANLNEPPSPVLVTMHRFSRGDALAATLEASPKVGLASTTLPHPPSLPITRKCAFCECEEDNTDNIRREGKAVAARQKRHF</sequence>
<feature type="region of interest" description="Disordered" evidence="1">
    <location>
        <begin position="341"/>
        <end position="378"/>
    </location>
</feature>
<name>A0ABQ9WRT9_9EUKA</name>
<feature type="compositionally biased region" description="Low complexity" evidence="1">
    <location>
        <begin position="341"/>
        <end position="351"/>
    </location>
</feature>
<proteinExistence type="predicted"/>
<accession>A0ABQ9WRT9</accession>
<reference evidence="2 3" key="1">
    <citation type="journal article" date="2022" name="bioRxiv">
        <title>Genomics of Preaxostyla Flagellates Illuminates Evolutionary Transitions and the Path Towards Mitochondrial Loss.</title>
        <authorList>
            <person name="Novak L.V.F."/>
            <person name="Treitli S.C."/>
            <person name="Pyrih J."/>
            <person name="Halakuc P."/>
            <person name="Pipaliya S.V."/>
            <person name="Vacek V."/>
            <person name="Brzon O."/>
            <person name="Soukal P."/>
            <person name="Eme L."/>
            <person name="Dacks J.B."/>
            <person name="Karnkowska A."/>
            <person name="Elias M."/>
            <person name="Hampl V."/>
        </authorList>
    </citation>
    <scope>NUCLEOTIDE SEQUENCE [LARGE SCALE GENOMIC DNA]</scope>
    <source>
        <strain evidence="2">NAU3</strain>
        <tissue evidence="2">Gut</tissue>
    </source>
</reference>
<evidence type="ECO:0000313" key="2">
    <source>
        <dbReference type="EMBL" id="KAK2942224.1"/>
    </source>
</evidence>
<gene>
    <name evidence="2" type="ORF">BLNAU_22874</name>
</gene>
<evidence type="ECO:0000313" key="3">
    <source>
        <dbReference type="Proteomes" id="UP001281761"/>
    </source>
</evidence>
<evidence type="ECO:0008006" key="4">
    <source>
        <dbReference type="Google" id="ProtNLM"/>
    </source>
</evidence>
<comment type="caution">
    <text evidence="2">The sequence shown here is derived from an EMBL/GenBank/DDBJ whole genome shotgun (WGS) entry which is preliminary data.</text>
</comment>